<protein>
    <submittedName>
        <fullName evidence="1">Uncharacterized protein</fullName>
    </submittedName>
</protein>
<sequence length="51" mass="5480">MSDLSGKTGRHFHVCEPATEESCTDIAYGIKTAAGKMTGTFFPDDMGKIII</sequence>
<dbReference type="RefSeq" id="WP_155399051.1">
    <property type="nucleotide sequence ID" value="NZ_CAWMEF010000001.1"/>
</dbReference>
<organism evidence="1 2">
    <name type="scientific">Xenorhabdus bovienii</name>
    <name type="common">Xenorhabdus nematophila subsp. bovienii</name>
    <dbReference type="NCBI Taxonomy" id="40576"/>
    <lineage>
        <taxon>Bacteria</taxon>
        <taxon>Pseudomonadati</taxon>
        <taxon>Pseudomonadota</taxon>
        <taxon>Gammaproteobacteria</taxon>
        <taxon>Enterobacterales</taxon>
        <taxon>Morganellaceae</taxon>
        <taxon>Xenorhabdus</taxon>
    </lineage>
</organism>
<reference evidence="1 2" key="1">
    <citation type="submission" date="2014-02" db="EMBL/GenBank/DDBJ databases">
        <authorList>
            <person name="Genoscope - CEA"/>
        </authorList>
    </citation>
    <scope>NUCLEOTIDE SEQUENCE [LARGE SCALE GENOMIC DNA]</scope>
    <source>
        <strain evidence="1 2">CS03</strain>
    </source>
</reference>
<accession>A0A0B6X478</accession>
<gene>
    <name evidence="1" type="ORF">XBW1_0144</name>
</gene>
<dbReference type="AlphaFoldDB" id="A0A0B6X478"/>
<dbReference type="KEGG" id="xbv:XBW1_0144"/>
<name>A0A0B6X478_XENBV</name>
<proteinExistence type="predicted"/>
<dbReference type="EMBL" id="FO818637">
    <property type="protein sequence ID" value="CDM87503.1"/>
    <property type="molecule type" value="Genomic_DNA"/>
</dbReference>
<evidence type="ECO:0000313" key="1">
    <source>
        <dbReference type="EMBL" id="CDM87503.1"/>
    </source>
</evidence>
<dbReference type="Proteomes" id="UP000032930">
    <property type="component" value="Chromosome"/>
</dbReference>
<evidence type="ECO:0000313" key="2">
    <source>
        <dbReference type="Proteomes" id="UP000032930"/>
    </source>
</evidence>